<keyword evidence="2" id="KW-1185">Reference proteome</keyword>
<evidence type="ECO:0000313" key="2">
    <source>
        <dbReference type="Proteomes" id="UP000018890"/>
    </source>
</evidence>
<dbReference type="STRING" id="1236970.JCM9140_3165"/>
<accession>W4Q5S7</accession>
<dbReference type="AlphaFoldDB" id="W4Q5S7"/>
<comment type="caution">
    <text evidence="1">The sequence shown here is derived from an EMBL/GenBank/DDBJ whole genome shotgun (WGS) entry which is preliminary data.</text>
</comment>
<dbReference type="EMBL" id="BAUT01000038">
    <property type="protein sequence ID" value="GAE27053.1"/>
    <property type="molecule type" value="Genomic_DNA"/>
</dbReference>
<name>W4Q5S7_9BACI</name>
<protein>
    <recommendedName>
        <fullName evidence="3">ATP-grasp domain-containing protein</fullName>
    </recommendedName>
</protein>
<sequence>MSVSAGKWTKYQLMKKDKCLHKHLPETLLFNNKNYKFFERHFTEFIFKPCMGRQGKGVLFLSQTNDDMVIHEETKTISLLKEEVYQWLLKRQKYYGPHILQERIPLALMEGSIFDLRVMVQRKSSFSHWNVTGMLARVGAKSFMITNTPKELLPAEAAIKKSTISGNTTQIIKKIEEVALQSVKQLEGAYSERNMMGIDIGIDQKGGVWIIEANLLPSVALFNKLDDKSMYNKIISYKT</sequence>
<dbReference type="OrthoDB" id="7869153at2"/>
<evidence type="ECO:0008006" key="3">
    <source>
        <dbReference type="Google" id="ProtNLM"/>
    </source>
</evidence>
<dbReference type="InterPro" id="IPR026838">
    <property type="entry name" value="YheC/D"/>
</dbReference>
<organism evidence="1 2">
    <name type="scientific">Halalkalibacter wakoensis JCM 9140</name>
    <dbReference type="NCBI Taxonomy" id="1236970"/>
    <lineage>
        <taxon>Bacteria</taxon>
        <taxon>Bacillati</taxon>
        <taxon>Bacillota</taxon>
        <taxon>Bacilli</taxon>
        <taxon>Bacillales</taxon>
        <taxon>Bacillaceae</taxon>
        <taxon>Halalkalibacter</taxon>
    </lineage>
</organism>
<dbReference type="SUPFAM" id="SSF56059">
    <property type="entry name" value="Glutathione synthetase ATP-binding domain-like"/>
    <property type="match status" value="1"/>
</dbReference>
<gene>
    <name evidence="1" type="ORF">JCM9140_3165</name>
</gene>
<dbReference type="Proteomes" id="UP000018890">
    <property type="component" value="Unassembled WGS sequence"/>
</dbReference>
<dbReference type="Gene3D" id="3.30.470.20">
    <property type="entry name" value="ATP-grasp fold, B domain"/>
    <property type="match status" value="1"/>
</dbReference>
<reference evidence="1" key="1">
    <citation type="journal article" date="2014" name="Genome Announc.">
        <title>Draft Genome Sequences of Three Alkaliphilic Bacillus Strains, Bacillus wakoensis JCM 9140T, Bacillus akibai JCM 9157T, and Bacillus hemicellulosilyticus JCM 9152T.</title>
        <authorList>
            <person name="Yuki M."/>
            <person name="Oshima K."/>
            <person name="Suda W."/>
            <person name="Oshida Y."/>
            <person name="Kitamura K."/>
            <person name="Iida T."/>
            <person name="Hattori M."/>
            <person name="Ohkuma M."/>
        </authorList>
    </citation>
    <scope>NUCLEOTIDE SEQUENCE [LARGE SCALE GENOMIC DNA]</scope>
    <source>
        <strain evidence="1">JCM 9140</strain>
    </source>
</reference>
<proteinExistence type="predicted"/>
<dbReference type="Pfam" id="PF14398">
    <property type="entry name" value="ATPgrasp_YheCD"/>
    <property type="match status" value="1"/>
</dbReference>
<dbReference type="RefSeq" id="WP_034747670.1">
    <property type="nucleotide sequence ID" value="NZ_BAUT01000038.1"/>
</dbReference>
<evidence type="ECO:0000313" key="1">
    <source>
        <dbReference type="EMBL" id="GAE27053.1"/>
    </source>
</evidence>